<dbReference type="EMBL" id="HBHI01018587">
    <property type="protein sequence ID" value="CAD9680488.1"/>
    <property type="molecule type" value="Transcribed_RNA"/>
</dbReference>
<keyword evidence="3" id="KW-0809">Transit peptide</keyword>
<dbReference type="EMBL" id="HBHI01018588">
    <property type="protein sequence ID" value="CAD9680490.1"/>
    <property type="molecule type" value="Transcribed_RNA"/>
</dbReference>
<dbReference type="PANTHER" id="PTHR13137">
    <property type="entry name" value="DC11 ACN9 HOMOLOG"/>
    <property type="match status" value="1"/>
</dbReference>
<reference evidence="8" key="1">
    <citation type="submission" date="2021-01" db="EMBL/GenBank/DDBJ databases">
        <authorList>
            <person name="Corre E."/>
            <person name="Pelletier E."/>
            <person name="Niang G."/>
            <person name="Scheremetjew M."/>
            <person name="Finn R."/>
            <person name="Kale V."/>
            <person name="Holt S."/>
            <person name="Cochrane G."/>
            <person name="Meng A."/>
            <person name="Brown T."/>
            <person name="Cohen L."/>
        </authorList>
    </citation>
    <scope>NUCLEOTIDE SEQUENCE</scope>
    <source>
        <strain evidence="8">CCMP1452</strain>
    </source>
</reference>
<accession>A0A6U0S7K8</accession>
<keyword evidence="4 6" id="KW-0496">Mitochondrion</keyword>
<organism evidence="8">
    <name type="scientific">Eucampia antarctica</name>
    <dbReference type="NCBI Taxonomy" id="49252"/>
    <lineage>
        <taxon>Eukaryota</taxon>
        <taxon>Sar</taxon>
        <taxon>Stramenopiles</taxon>
        <taxon>Ochrophyta</taxon>
        <taxon>Bacillariophyta</taxon>
        <taxon>Mediophyceae</taxon>
        <taxon>Biddulphiophycidae</taxon>
        <taxon>Hemiaulales</taxon>
        <taxon>Hemiaulaceae</taxon>
        <taxon>Eucampia</taxon>
    </lineage>
</organism>
<comment type="subunit">
    <text evidence="6">Interacts with the iron-sulfur protein subunit within the SDH catalytic dimer.</text>
</comment>
<dbReference type="InterPro" id="IPR008381">
    <property type="entry name" value="SDHAF3/Sdh7"/>
</dbReference>
<dbReference type="PANTHER" id="PTHR13137:SF6">
    <property type="entry name" value="SUCCINATE DEHYDROGENASE ASSEMBLY FACTOR 3, MITOCHONDRIAL"/>
    <property type="match status" value="1"/>
</dbReference>
<comment type="function">
    <text evidence="6">Plays an essential role in the assembly of succinate dehydrogenase (SDH), an enzyme complex (also referred to as respiratory complex II) that is a component of both the tricarboxylic acid (TCA) cycle and the mitochondrial electron transport chain, and which couples the oxidation of succinate to fumarate with the reduction of ubiquinone (coenzyme Q) to ubiquinol. Promotes maturation of the iron-sulfur protein subunit of the SDH catalytic dimer, protecting it from the deleterious effects of oxidants. May act together with SDHAF1.</text>
</comment>
<evidence type="ECO:0000256" key="2">
    <source>
        <dbReference type="ARBA" id="ARBA00006020"/>
    </source>
</evidence>
<dbReference type="Pfam" id="PF13233">
    <property type="entry name" value="Complex1_LYR_2"/>
    <property type="match status" value="1"/>
</dbReference>
<evidence type="ECO:0000313" key="8">
    <source>
        <dbReference type="EMBL" id="CAD9680488.1"/>
    </source>
</evidence>
<dbReference type="GO" id="GO:0005758">
    <property type="term" value="C:mitochondrial intermembrane space"/>
    <property type="evidence" value="ECO:0007669"/>
    <property type="project" value="TreeGrafter"/>
</dbReference>
<feature type="compositionally biased region" description="Polar residues" evidence="7">
    <location>
        <begin position="66"/>
        <end position="80"/>
    </location>
</feature>
<dbReference type="GO" id="GO:0034553">
    <property type="term" value="P:mitochondrial respiratory chain complex II assembly"/>
    <property type="evidence" value="ECO:0007669"/>
    <property type="project" value="UniProtKB-UniRule"/>
</dbReference>
<feature type="compositionally biased region" description="Polar residues" evidence="7">
    <location>
        <begin position="103"/>
        <end position="112"/>
    </location>
</feature>
<proteinExistence type="inferred from homology"/>
<keyword evidence="5 6" id="KW-0143">Chaperone</keyword>
<evidence type="ECO:0000256" key="3">
    <source>
        <dbReference type="ARBA" id="ARBA00022946"/>
    </source>
</evidence>
<evidence type="ECO:0000256" key="4">
    <source>
        <dbReference type="ARBA" id="ARBA00023128"/>
    </source>
</evidence>
<comment type="similarity">
    <text evidence="2 6">Belongs to the complex I LYR family. SDHAF3 subfamily.</text>
</comment>
<evidence type="ECO:0000256" key="7">
    <source>
        <dbReference type="SAM" id="MobiDB-lite"/>
    </source>
</evidence>
<evidence type="ECO:0000313" key="9">
    <source>
        <dbReference type="EMBL" id="CAD9680490.1"/>
    </source>
</evidence>
<sequence>MAERTAMLSLYRSLLRLHSKCGLSPEMKELGNSYVKSEFREHKNVTQPNQIQQFVKEWQMYKQQMEQRQTASSKYGQNLPSDVELSEEQQNQLGKLREEARNIGTSSTTDKE</sequence>
<feature type="region of interest" description="Disordered" evidence="7">
    <location>
        <begin position="66"/>
        <end position="112"/>
    </location>
</feature>
<gene>
    <name evidence="8" type="ORF">EANT1437_LOCUS9515</name>
    <name evidence="9" type="ORF">EANT1437_LOCUS9516</name>
</gene>
<dbReference type="CDD" id="cd20270">
    <property type="entry name" value="Complex1_LYR_SDHAF3_LYRM10"/>
    <property type="match status" value="1"/>
</dbReference>
<evidence type="ECO:0000256" key="5">
    <source>
        <dbReference type="ARBA" id="ARBA00023186"/>
    </source>
</evidence>
<evidence type="ECO:0000256" key="1">
    <source>
        <dbReference type="ARBA" id="ARBA00004305"/>
    </source>
</evidence>
<dbReference type="AlphaFoldDB" id="A0A6U0S7K8"/>
<comment type="subcellular location">
    <subcellularLocation>
        <location evidence="1 6">Mitochondrion matrix</location>
    </subcellularLocation>
</comment>
<dbReference type="GO" id="GO:0006105">
    <property type="term" value="P:succinate metabolic process"/>
    <property type="evidence" value="ECO:0007669"/>
    <property type="project" value="TreeGrafter"/>
</dbReference>
<evidence type="ECO:0000256" key="6">
    <source>
        <dbReference type="RuleBase" id="RU368039"/>
    </source>
</evidence>
<name>A0A6U0S7K8_9STRA</name>
<dbReference type="GO" id="GO:0005759">
    <property type="term" value="C:mitochondrial matrix"/>
    <property type="evidence" value="ECO:0007669"/>
    <property type="project" value="UniProtKB-SubCell"/>
</dbReference>
<protein>
    <recommendedName>
        <fullName evidence="6">Succinate dehydrogenase assembly factor 3</fullName>
        <shortName evidence="6">SDH assembly factor 3</shortName>
        <shortName evidence="6">SDHAF3</shortName>
    </recommendedName>
</protein>